<dbReference type="PANTHER" id="PTHR43537:SF5">
    <property type="entry name" value="UXU OPERON TRANSCRIPTIONAL REGULATOR"/>
    <property type="match status" value="1"/>
</dbReference>
<sequence>MKNFHPLESKCRSEQVAEQIMQMIESGQLREGDKLPSEPDFAKQLGISRGVLREGLAQLKAQGVISRKPKDGTYILPVKTGESGIMETTLRTIKASSYRSIMEMRSAIEQKAADLVIQRATDEEIEELRDIVLRNKQIEGQDDLDYYFHYRLVELSENTIFMGIVDSYFGEIREIRDTNLNRSRHQSQVMREHLDIVDAICRRDAPAAMQAVERHMKRIWDRWLQSNEEKLEESKA</sequence>
<evidence type="ECO:0000259" key="4">
    <source>
        <dbReference type="PROSITE" id="PS50949"/>
    </source>
</evidence>
<evidence type="ECO:0000313" key="5">
    <source>
        <dbReference type="EMBL" id="HIQ68009.1"/>
    </source>
</evidence>
<evidence type="ECO:0000313" key="6">
    <source>
        <dbReference type="Proteomes" id="UP000886796"/>
    </source>
</evidence>
<dbReference type="Proteomes" id="UP000886796">
    <property type="component" value="Unassembled WGS sequence"/>
</dbReference>
<reference evidence="5" key="1">
    <citation type="submission" date="2020-10" db="EMBL/GenBank/DDBJ databases">
        <authorList>
            <person name="Gilroy R."/>
        </authorList>
    </citation>
    <scope>NUCLEOTIDE SEQUENCE</scope>
    <source>
        <strain evidence="5">13361</strain>
    </source>
</reference>
<evidence type="ECO:0000256" key="1">
    <source>
        <dbReference type="ARBA" id="ARBA00023015"/>
    </source>
</evidence>
<dbReference type="SMART" id="SM00895">
    <property type="entry name" value="FCD"/>
    <property type="match status" value="1"/>
</dbReference>
<dbReference type="Pfam" id="PF00392">
    <property type="entry name" value="GntR"/>
    <property type="match status" value="1"/>
</dbReference>
<dbReference type="InterPro" id="IPR011711">
    <property type="entry name" value="GntR_C"/>
</dbReference>
<evidence type="ECO:0000256" key="3">
    <source>
        <dbReference type="ARBA" id="ARBA00023163"/>
    </source>
</evidence>
<dbReference type="PRINTS" id="PR00035">
    <property type="entry name" value="HTHGNTR"/>
</dbReference>
<comment type="caution">
    <text evidence="5">The sequence shown here is derived from an EMBL/GenBank/DDBJ whole genome shotgun (WGS) entry which is preliminary data.</text>
</comment>
<evidence type="ECO:0000256" key="2">
    <source>
        <dbReference type="ARBA" id="ARBA00023125"/>
    </source>
</evidence>
<keyword evidence="3" id="KW-0804">Transcription</keyword>
<dbReference type="SUPFAM" id="SSF46785">
    <property type="entry name" value="Winged helix' DNA-binding domain"/>
    <property type="match status" value="1"/>
</dbReference>
<dbReference type="PANTHER" id="PTHR43537">
    <property type="entry name" value="TRANSCRIPTIONAL REGULATOR, GNTR FAMILY"/>
    <property type="match status" value="1"/>
</dbReference>
<gene>
    <name evidence="5" type="ORF">IAB74_05840</name>
</gene>
<organism evidence="5 6">
    <name type="scientific">Candidatus Faecousia excrementigallinarum</name>
    <dbReference type="NCBI Taxonomy" id="2840806"/>
    <lineage>
        <taxon>Bacteria</taxon>
        <taxon>Bacillati</taxon>
        <taxon>Bacillota</taxon>
        <taxon>Clostridia</taxon>
        <taxon>Eubacteriales</taxon>
        <taxon>Oscillospiraceae</taxon>
        <taxon>Faecousia</taxon>
    </lineage>
</organism>
<keyword evidence="2" id="KW-0238">DNA-binding</keyword>
<feature type="domain" description="HTH gntR-type" evidence="4">
    <location>
        <begin position="10"/>
        <end position="78"/>
    </location>
</feature>
<dbReference type="AlphaFoldDB" id="A0A9D0Z2L1"/>
<dbReference type="Pfam" id="PF07729">
    <property type="entry name" value="FCD"/>
    <property type="match status" value="1"/>
</dbReference>
<dbReference type="Gene3D" id="1.10.10.10">
    <property type="entry name" value="Winged helix-like DNA-binding domain superfamily/Winged helix DNA-binding domain"/>
    <property type="match status" value="1"/>
</dbReference>
<dbReference type="InterPro" id="IPR036388">
    <property type="entry name" value="WH-like_DNA-bd_sf"/>
</dbReference>
<dbReference type="CDD" id="cd07377">
    <property type="entry name" value="WHTH_GntR"/>
    <property type="match status" value="1"/>
</dbReference>
<dbReference type="InterPro" id="IPR008920">
    <property type="entry name" value="TF_FadR/GntR_C"/>
</dbReference>
<dbReference type="Gene3D" id="1.20.120.530">
    <property type="entry name" value="GntR ligand-binding domain-like"/>
    <property type="match status" value="1"/>
</dbReference>
<protein>
    <submittedName>
        <fullName evidence="5">FadR family transcriptional regulator</fullName>
    </submittedName>
</protein>
<accession>A0A9D0Z2L1</accession>
<dbReference type="InterPro" id="IPR036390">
    <property type="entry name" value="WH_DNA-bd_sf"/>
</dbReference>
<dbReference type="GO" id="GO:0003700">
    <property type="term" value="F:DNA-binding transcription factor activity"/>
    <property type="evidence" value="ECO:0007669"/>
    <property type="project" value="InterPro"/>
</dbReference>
<name>A0A9D0Z2L1_9FIRM</name>
<dbReference type="PROSITE" id="PS50949">
    <property type="entry name" value="HTH_GNTR"/>
    <property type="match status" value="1"/>
</dbReference>
<dbReference type="EMBL" id="DVFK01000082">
    <property type="protein sequence ID" value="HIQ68009.1"/>
    <property type="molecule type" value="Genomic_DNA"/>
</dbReference>
<reference evidence="5" key="2">
    <citation type="journal article" date="2021" name="PeerJ">
        <title>Extensive microbial diversity within the chicken gut microbiome revealed by metagenomics and culture.</title>
        <authorList>
            <person name="Gilroy R."/>
            <person name="Ravi A."/>
            <person name="Getino M."/>
            <person name="Pursley I."/>
            <person name="Horton D.L."/>
            <person name="Alikhan N.F."/>
            <person name="Baker D."/>
            <person name="Gharbi K."/>
            <person name="Hall N."/>
            <person name="Watson M."/>
            <person name="Adriaenssens E.M."/>
            <person name="Foster-Nyarko E."/>
            <person name="Jarju S."/>
            <person name="Secka A."/>
            <person name="Antonio M."/>
            <person name="Oren A."/>
            <person name="Chaudhuri R.R."/>
            <person name="La Ragione R."/>
            <person name="Hildebrand F."/>
            <person name="Pallen M.J."/>
        </authorList>
    </citation>
    <scope>NUCLEOTIDE SEQUENCE</scope>
    <source>
        <strain evidence="5">13361</strain>
    </source>
</reference>
<dbReference type="InterPro" id="IPR000524">
    <property type="entry name" value="Tscrpt_reg_HTH_GntR"/>
</dbReference>
<dbReference type="SMART" id="SM00345">
    <property type="entry name" value="HTH_GNTR"/>
    <property type="match status" value="1"/>
</dbReference>
<dbReference type="SUPFAM" id="SSF48008">
    <property type="entry name" value="GntR ligand-binding domain-like"/>
    <property type="match status" value="1"/>
</dbReference>
<proteinExistence type="predicted"/>
<dbReference type="GO" id="GO:0003677">
    <property type="term" value="F:DNA binding"/>
    <property type="evidence" value="ECO:0007669"/>
    <property type="project" value="UniProtKB-KW"/>
</dbReference>
<keyword evidence="1" id="KW-0805">Transcription regulation</keyword>